<evidence type="ECO:0000313" key="1">
    <source>
        <dbReference type="EMBL" id="TYI36104.1"/>
    </source>
</evidence>
<keyword evidence="2" id="KW-1185">Reference proteome</keyword>
<reference evidence="1 2" key="1">
    <citation type="submission" date="2019-07" db="EMBL/GenBank/DDBJ databases">
        <title>WGS assembly of Gossypium tomentosum.</title>
        <authorList>
            <person name="Chen Z.J."/>
            <person name="Sreedasyam A."/>
            <person name="Ando A."/>
            <person name="Song Q."/>
            <person name="De L."/>
            <person name="Hulse-Kemp A."/>
            <person name="Ding M."/>
            <person name="Ye W."/>
            <person name="Kirkbride R."/>
            <person name="Jenkins J."/>
            <person name="Plott C."/>
            <person name="Lovell J."/>
            <person name="Lin Y.-M."/>
            <person name="Vaughn R."/>
            <person name="Liu B."/>
            <person name="Li W."/>
            <person name="Simpson S."/>
            <person name="Scheffler B."/>
            <person name="Saski C."/>
            <person name="Grover C."/>
            <person name="Hu G."/>
            <person name="Conover J."/>
            <person name="Carlson J."/>
            <person name="Shu S."/>
            <person name="Boston L."/>
            <person name="Williams M."/>
            <person name="Peterson D."/>
            <person name="Mcgee K."/>
            <person name="Jones D."/>
            <person name="Wendel J."/>
            <person name="Stelly D."/>
            <person name="Grimwood J."/>
            <person name="Schmutz J."/>
        </authorList>
    </citation>
    <scope>NUCLEOTIDE SEQUENCE [LARGE SCALE GENOMIC DNA]</scope>
    <source>
        <strain evidence="1">7179.01</strain>
    </source>
</reference>
<name>A0A5D2R999_GOSTO</name>
<dbReference type="EMBL" id="CM017612">
    <property type="protein sequence ID" value="TYI36104.1"/>
    <property type="molecule type" value="Genomic_DNA"/>
</dbReference>
<evidence type="ECO:0000313" key="2">
    <source>
        <dbReference type="Proteomes" id="UP000322667"/>
    </source>
</evidence>
<dbReference type="AlphaFoldDB" id="A0A5D2R999"/>
<dbReference type="Proteomes" id="UP000322667">
    <property type="component" value="Chromosome A03"/>
</dbReference>
<organism evidence="1 2">
    <name type="scientific">Gossypium tomentosum</name>
    <name type="common">Hawaiian cotton</name>
    <name type="synonym">Gossypium sandvicense</name>
    <dbReference type="NCBI Taxonomy" id="34277"/>
    <lineage>
        <taxon>Eukaryota</taxon>
        <taxon>Viridiplantae</taxon>
        <taxon>Streptophyta</taxon>
        <taxon>Embryophyta</taxon>
        <taxon>Tracheophyta</taxon>
        <taxon>Spermatophyta</taxon>
        <taxon>Magnoliopsida</taxon>
        <taxon>eudicotyledons</taxon>
        <taxon>Gunneridae</taxon>
        <taxon>Pentapetalae</taxon>
        <taxon>rosids</taxon>
        <taxon>malvids</taxon>
        <taxon>Malvales</taxon>
        <taxon>Malvaceae</taxon>
        <taxon>Malvoideae</taxon>
        <taxon>Gossypium</taxon>
    </lineage>
</organism>
<proteinExistence type="predicted"/>
<accession>A0A5D2R999</accession>
<gene>
    <name evidence="1" type="ORF">ES332_A03G119200v1</name>
</gene>
<sequence length="110" mass="12796">MYSLIWPPKEPKPWPLRFSSDLSQKKLAFITMTPLYLVIGDGYTPPFFLHHLKPQIVVTDFDFEIPYQTLITMKDIGLRRYIYNGKPLVVLNLSSISQILALEANLQPRF</sequence>
<protein>
    <submittedName>
        <fullName evidence="1">Uncharacterized protein</fullName>
    </submittedName>
</protein>